<sequence>MCRGTGAVHVNPVGEPRGHPSMGSLIF</sequence>
<proteinExistence type="predicted"/>
<reference evidence="2" key="1">
    <citation type="submission" date="2014-09" db="EMBL/GenBank/DDBJ databases">
        <authorList>
            <person name="Magalhaes I.L.F."/>
            <person name="Oliveira U."/>
            <person name="Santos F.R."/>
            <person name="Vidigal T.H.D.A."/>
            <person name="Brescovit A.D."/>
            <person name="Santos A.J."/>
        </authorList>
    </citation>
    <scope>NUCLEOTIDE SEQUENCE</scope>
    <source>
        <tissue evidence="2">Shoot tissue taken approximately 20 cm above the soil surface</tissue>
    </source>
</reference>
<protein>
    <submittedName>
        <fullName evidence="2">Uncharacterized protein</fullName>
    </submittedName>
</protein>
<reference evidence="2" key="2">
    <citation type="journal article" date="2015" name="Data Brief">
        <title>Shoot transcriptome of the giant reed, Arundo donax.</title>
        <authorList>
            <person name="Barrero R.A."/>
            <person name="Guerrero F.D."/>
            <person name="Moolhuijzen P."/>
            <person name="Goolsby J.A."/>
            <person name="Tidwell J."/>
            <person name="Bellgard S.E."/>
            <person name="Bellgard M.I."/>
        </authorList>
    </citation>
    <scope>NUCLEOTIDE SEQUENCE</scope>
    <source>
        <tissue evidence="2">Shoot tissue taken approximately 20 cm above the soil surface</tissue>
    </source>
</reference>
<evidence type="ECO:0000256" key="1">
    <source>
        <dbReference type="SAM" id="MobiDB-lite"/>
    </source>
</evidence>
<feature type="region of interest" description="Disordered" evidence="1">
    <location>
        <begin position="1"/>
        <end position="27"/>
    </location>
</feature>
<organism evidence="2">
    <name type="scientific">Arundo donax</name>
    <name type="common">Giant reed</name>
    <name type="synonym">Donax arundinaceus</name>
    <dbReference type="NCBI Taxonomy" id="35708"/>
    <lineage>
        <taxon>Eukaryota</taxon>
        <taxon>Viridiplantae</taxon>
        <taxon>Streptophyta</taxon>
        <taxon>Embryophyta</taxon>
        <taxon>Tracheophyta</taxon>
        <taxon>Spermatophyta</taxon>
        <taxon>Magnoliopsida</taxon>
        <taxon>Liliopsida</taxon>
        <taxon>Poales</taxon>
        <taxon>Poaceae</taxon>
        <taxon>PACMAD clade</taxon>
        <taxon>Arundinoideae</taxon>
        <taxon>Arundineae</taxon>
        <taxon>Arundo</taxon>
    </lineage>
</organism>
<name>A0A0A9AR10_ARUDO</name>
<accession>A0A0A9AR10</accession>
<dbReference type="AlphaFoldDB" id="A0A0A9AR10"/>
<evidence type="ECO:0000313" key="2">
    <source>
        <dbReference type="EMBL" id="JAD54159.1"/>
    </source>
</evidence>
<dbReference type="EMBL" id="GBRH01243736">
    <property type="protein sequence ID" value="JAD54159.1"/>
    <property type="molecule type" value="Transcribed_RNA"/>
</dbReference>